<dbReference type="PIRSF" id="PIRSF018266">
    <property type="entry name" value="FecR"/>
    <property type="match status" value="1"/>
</dbReference>
<keyword evidence="1" id="KW-0812">Transmembrane</keyword>
<dbReference type="PANTHER" id="PTHR30273">
    <property type="entry name" value="PERIPLASMIC SIGNAL SENSOR AND SIGMA FACTOR ACTIVATOR FECR-RELATED"/>
    <property type="match status" value="1"/>
</dbReference>
<dbReference type="Pfam" id="PF16344">
    <property type="entry name" value="FecR_C"/>
    <property type="match status" value="1"/>
</dbReference>
<protein>
    <submittedName>
        <fullName evidence="4">FecR family protein</fullName>
    </submittedName>
</protein>
<sequence>MEDYEKAEDFLDDESFRKWILEGDDRAGWSAWLRDNPEREPAVREARHWLLATGVPAGEAPDTGEALRATWQKIQEGENTLRPRRFLTPVRIAASVAVVALVAVVFYMIRPSAPSGTPRAVAPGETIVQAMDKPRLVALPDGSSVLLQPNSSLTYAPAFASRQVRLKGEAFFEIRKDAAHPFLVFANETVTRVVGTSFRVIAWEHRPDVEVVVHTGKVKVYSRKSFEEKGEAGIALSPNEAVRVSTGQFEKLTRKPEPTSAAVAKVEETSFEFTDTPVSRIFQTLEQAYPIRITFPESVLKDCYLSTSLTDEPLPEKLKIVCESLGNNTRFEIKGDQITIYSTGCN</sequence>
<dbReference type="RefSeq" id="WP_093208762.1">
    <property type="nucleotide sequence ID" value="NZ_FNGS01000012.1"/>
</dbReference>
<evidence type="ECO:0000259" key="2">
    <source>
        <dbReference type="Pfam" id="PF04773"/>
    </source>
</evidence>
<dbReference type="OrthoDB" id="645173at2"/>
<dbReference type="Gene3D" id="2.60.120.1440">
    <property type="match status" value="1"/>
</dbReference>
<feature type="domain" description="FecR protein" evidence="2">
    <location>
        <begin position="132"/>
        <end position="219"/>
    </location>
</feature>
<name>A0A1G9Y3D8_9BACT</name>
<dbReference type="InterPro" id="IPR032508">
    <property type="entry name" value="FecR_C"/>
</dbReference>
<proteinExistence type="predicted"/>
<accession>A0A1G9Y3D8</accession>
<keyword evidence="1" id="KW-0472">Membrane</keyword>
<feature type="transmembrane region" description="Helical" evidence="1">
    <location>
        <begin position="90"/>
        <end position="109"/>
    </location>
</feature>
<dbReference type="EMBL" id="FNGS01000012">
    <property type="protein sequence ID" value="SDN03550.1"/>
    <property type="molecule type" value="Genomic_DNA"/>
</dbReference>
<dbReference type="STRING" id="563176.SAMN04488090_4801"/>
<evidence type="ECO:0000256" key="1">
    <source>
        <dbReference type="SAM" id="Phobius"/>
    </source>
</evidence>
<dbReference type="Proteomes" id="UP000198901">
    <property type="component" value="Unassembled WGS sequence"/>
</dbReference>
<evidence type="ECO:0000313" key="4">
    <source>
        <dbReference type="EMBL" id="SDN03550.1"/>
    </source>
</evidence>
<keyword evidence="5" id="KW-1185">Reference proteome</keyword>
<dbReference type="GO" id="GO:0016989">
    <property type="term" value="F:sigma factor antagonist activity"/>
    <property type="evidence" value="ECO:0007669"/>
    <property type="project" value="TreeGrafter"/>
</dbReference>
<dbReference type="PANTHER" id="PTHR30273:SF2">
    <property type="entry name" value="PROTEIN FECR"/>
    <property type="match status" value="1"/>
</dbReference>
<dbReference type="Pfam" id="PF04773">
    <property type="entry name" value="FecR"/>
    <property type="match status" value="1"/>
</dbReference>
<keyword evidence="1" id="KW-1133">Transmembrane helix</keyword>
<evidence type="ECO:0000259" key="3">
    <source>
        <dbReference type="Pfam" id="PF16344"/>
    </source>
</evidence>
<gene>
    <name evidence="4" type="ORF">SAMN04488090_4801</name>
</gene>
<evidence type="ECO:0000313" key="5">
    <source>
        <dbReference type="Proteomes" id="UP000198901"/>
    </source>
</evidence>
<organism evidence="4 5">
    <name type="scientific">Siphonobacter aquaeclarae</name>
    <dbReference type="NCBI Taxonomy" id="563176"/>
    <lineage>
        <taxon>Bacteria</taxon>
        <taxon>Pseudomonadati</taxon>
        <taxon>Bacteroidota</taxon>
        <taxon>Cytophagia</taxon>
        <taxon>Cytophagales</taxon>
        <taxon>Cytophagaceae</taxon>
        <taxon>Siphonobacter</taxon>
    </lineage>
</organism>
<reference evidence="4 5" key="1">
    <citation type="submission" date="2016-10" db="EMBL/GenBank/DDBJ databases">
        <authorList>
            <person name="de Groot N.N."/>
        </authorList>
    </citation>
    <scope>NUCLEOTIDE SEQUENCE [LARGE SCALE GENOMIC DNA]</scope>
    <source>
        <strain evidence="4 5">DSM 21668</strain>
    </source>
</reference>
<dbReference type="InterPro" id="IPR012373">
    <property type="entry name" value="Ferrdict_sens_TM"/>
</dbReference>
<dbReference type="Gene3D" id="3.55.50.30">
    <property type="match status" value="1"/>
</dbReference>
<feature type="domain" description="Protein FecR C-terminal" evidence="3">
    <location>
        <begin position="271"/>
        <end position="340"/>
    </location>
</feature>
<dbReference type="AlphaFoldDB" id="A0A1G9Y3D8"/>
<dbReference type="InterPro" id="IPR006860">
    <property type="entry name" value="FecR"/>
</dbReference>